<evidence type="ECO:0000313" key="2">
    <source>
        <dbReference type="EMBL" id="KAE9283064.1"/>
    </source>
</evidence>
<dbReference type="EMBL" id="QXGE01002301">
    <property type="protein sequence ID" value="KAE9283064.1"/>
    <property type="molecule type" value="Genomic_DNA"/>
</dbReference>
<comment type="caution">
    <text evidence="2">The sequence shown here is derived from an EMBL/GenBank/DDBJ whole genome shotgun (WGS) entry which is preliminary data.</text>
</comment>
<evidence type="ECO:0000313" key="3">
    <source>
        <dbReference type="Proteomes" id="UP000437068"/>
    </source>
</evidence>
<evidence type="ECO:0000313" key="4">
    <source>
        <dbReference type="Proteomes" id="UP000440732"/>
    </source>
</evidence>
<proteinExistence type="predicted"/>
<name>A0A6A4C2Y2_9STRA</name>
<gene>
    <name evidence="2" type="ORF">PF001_g23013</name>
    <name evidence="1" type="ORF">PF006_g23132</name>
</gene>
<reference evidence="3 4" key="1">
    <citation type="submission" date="2018-08" db="EMBL/GenBank/DDBJ databases">
        <title>Genomic investigation of the strawberry pathogen Phytophthora fragariae indicates pathogenicity is determined by transcriptional variation in three key races.</title>
        <authorList>
            <person name="Adams T.M."/>
            <person name="Armitage A.D."/>
            <person name="Sobczyk M.K."/>
            <person name="Bates H.J."/>
            <person name="Dunwell J.M."/>
            <person name="Nellist C.F."/>
            <person name="Harrison R.J."/>
        </authorList>
    </citation>
    <scope>NUCLEOTIDE SEQUENCE [LARGE SCALE GENOMIC DNA]</scope>
    <source>
        <strain evidence="2 3">A4</strain>
        <strain evidence="1 4">NOV-5</strain>
    </source>
</reference>
<dbReference type="Proteomes" id="UP000437068">
    <property type="component" value="Unassembled WGS sequence"/>
</dbReference>
<sequence length="163" mass="18126">MSYAVLSFVKCSEKAHIVKTTRTRSAQLQRRVRHHRSSTDRYQHRPKTVHAFLEVSYSVPNFVKSNEKSHIGLTPRLDQRDYCSGFDTTGAAPVVASMGPTSRTCYVLSDVSLDQRDCWSVFDGNEVTTPTPIDVGMASSTAHVLHDESYAVPTFLKSGKSMA</sequence>
<organism evidence="2 3">
    <name type="scientific">Phytophthora fragariae</name>
    <dbReference type="NCBI Taxonomy" id="53985"/>
    <lineage>
        <taxon>Eukaryota</taxon>
        <taxon>Sar</taxon>
        <taxon>Stramenopiles</taxon>
        <taxon>Oomycota</taxon>
        <taxon>Peronosporomycetes</taxon>
        <taxon>Peronosporales</taxon>
        <taxon>Peronosporaceae</taxon>
        <taxon>Phytophthora</taxon>
    </lineage>
</organism>
<dbReference type="EMBL" id="QXGA01002342">
    <property type="protein sequence ID" value="KAE9099437.1"/>
    <property type="molecule type" value="Genomic_DNA"/>
</dbReference>
<accession>A0A6A4C2Y2</accession>
<protein>
    <submittedName>
        <fullName evidence="2">Uncharacterized protein</fullName>
    </submittedName>
</protein>
<evidence type="ECO:0000313" key="1">
    <source>
        <dbReference type="EMBL" id="KAE9099437.1"/>
    </source>
</evidence>
<dbReference type="Proteomes" id="UP000440732">
    <property type="component" value="Unassembled WGS sequence"/>
</dbReference>
<dbReference type="AlphaFoldDB" id="A0A6A4C2Y2"/>